<keyword evidence="1" id="KW-0812">Transmembrane</keyword>
<feature type="transmembrane region" description="Helical" evidence="1">
    <location>
        <begin position="203"/>
        <end position="236"/>
    </location>
</feature>
<protein>
    <submittedName>
        <fullName evidence="2">Uncharacterized protein</fullName>
    </submittedName>
</protein>
<feature type="transmembrane region" description="Helical" evidence="1">
    <location>
        <begin position="108"/>
        <end position="133"/>
    </location>
</feature>
<keyword evidence="3" id="KW-1185">Reference proteome</keyword>
<dbReference type="RefSeq" id="WP_280101999.1">
    <property type="nucleotide sequence ID" value="NZ_CP122979.1"/>
</dbReference>
<feature type="transmembrane region" description="Helical" evidence="1">
    <location>
        <begin position="168"/>
        <end position="191"/>
    </location>
</feature>
<feature type="transmembrane region" description="Helical" evidence="1">
    <location>
        <begin position="256"/>
        <end position="281"/>
    </location>
</feature>
<keyword evidence="1" id="KW-1133">Transmembrane helix</keyword>
<evidence type="ECO:0000313" key="2">
    <source>
        <dbReference type="EMBL" id="WGI36698.1"/>
    </source>
</evidence>
<dbReference type="NCBIfam" id="NF046011">
    <property type="entry name" value="MAG4940_fam"/>
    <property type="match status" value="1"/>
</dbReference>
<dbReference type="Proteomes" id="UP001179842">
    <property type="component" value="Chromosome"/>
</dbReference>
<reference evidence="2" key="1">
    <citation type="submission" date="2023-04" db="EMBL/GenBank/DDBJ databases">
        <title>Completed genome of Mycoplasma lagogenitalium type strain 12MS.</title>
        <authorList>
            <person name="Spergser J."/>
        </authorList>
    </citation>
    <scope>NUCLEOTIDE SEQUENCE</scope>
    <source>
        <strain evidence="2">12MS</strain>
    </source>
</reference>
<gene>
    <name evidence="2" type="ORF">QEG99_00210</name>
</gene>
<feature type="transmembrane region" description="Helical" evidence="1">
    <location>
        <begin position="47"/>
        <end position="67"/>
    </location>
</feature>
<feature type="transmembrane region" description="Helical" evidence="1">
    <location>
        <begin position="15"/>
        <end position="35"/>
    </location>
</feature>
<proteinExistence type="predicted"/>
<evidence type="ECO:0000313" key="3">
    <source>
        <dbReference type="Proteomes" id="UP001179842"/>
    </source>
</evidence>
<keyword evidence="1" id="KW-0472">Membrane</keyword>
<organism evidence="2 3">
    <name type="scientific">Mesomycoplasma lagogenitalium</name>
    <dbReference type="NCBI Taxonomy" id="171286"/>
    <lineage>
        <taxon>Bacteria</taxon>
        <taxon>Bacillati</taxon>
        <taxon>Mycoplasmatota</taxon>
        <taxon>Mycoplasmoidales</taxon>
        <taxon>Metamycoplasmataceae</taxon>
        <taxon>Mesomycoplasma</taxon>
    </lineage>
</organism>
<accession>A0ABY8LTY3</accession>
<sequence length="291" mass="34316">MTVENILKTSFRLDAFLFEFISNFLLIFLILILMLIKKIEKIKNLKLFYATSFSLVFIISVVTTWAISRYYSKFSAEPFVSPSHVILFSILKATPFKSDTLYFYDQGIFYILSSQFLASIFAFLAYILVFYNLKKWSNYKSKFENIHFYEIIEQKNDSNPIKFLVKELIFIVFYLITIPFIGQINAIYYNWDHFKALLITFSFLFFILFISSFFGFFTFHLFFSLIVIFCNLMAILKEKRENIITKKEVNKKITFISINGLISIILTFVLPIIVATIIWQIGKSQGVIFNF</sequence>
<dbReference type="EMBL" id="CP122979">
    <property type="protein sequence ID" value="WGI36698.1"/>
    <property type="molecule type" value="Genomic_DNA"/>
</dbReference>
<evidence type="ECO:0000256" key="1">
    <source>
        <dbReference type="SAM" id="Phobius"/>
    </source>
</evidence>
<name>A0ABY8LTY3_9BACT</name>